<keyword evidence="6" id="KW-0460">Magnesium</keyword>
<evidence type="ECO:0000256" key="6">
    <source>
        <dbReference type="ARBA" id="ARBA00022842"/>
    </source>
</evidence>
<dbReference type="SUPFAM" id="SSF81606">
    <property type="entry name" value="PP2C-like"/>
    <property type="match status" value="1"/>
</dbReference>
<evidence type="ECO:0000256" key="8">
    <source>
        <dbReference type="ARBA" id="ARBA00023211"/>
    </source>
</evidence>
<keyword evidence="7" id="KW-0904">Protein phosphatase</keyword>
<evidence type="ECO:0000259" key="11">
    <source>
        <dbReference type="PROSITE" id="PS51746"/>
    </source>
</evidence>
<evidence type="ECO:0000256" key="10">
    <source>
        <dbReference type="ARBA" id="ARBA00048336"/>
    </source>
</evidence>
<evidence type="ECO:0000256" key="7">
    <source>
        <dbReference type="ARBA" id="ARBA00022912"/>
    </source>
</evidence>
<dbReference type="PROSITE" id="PS51746">
    <property type="entry name" value="PPM_2"/>
    <property type="match status" value="1"/>
</dbReference>
<evidence type="ECO:0000256" key="9">
    <source>
        <dbReference type="ARBA" id="ARBA00047761"/>
    </source>
</evidence>
<organism evidence="12 13">
    <name type="scientific">Symbiodinium necroappetens</name>
    <dbReference type="NCBI Taxonomy" id="1628268"/>
    <lineage>
        <taxon>Eukaryota</taxon>
        <taxon>Sar</taxon>
        <taxon>Alveolata</taxon>
        <taxon>Dinophyceae</taxon>
        <taxon>Suessiales</taxon>
        <taxon>Symbiodiniaceae</taxon>
        <taxon>Symbiodinium</taxon>
    </lineage>
</organism>
<accession>A0A812JFG1</accession>
<comment type="similarity">
    <text evidence="2">Belongs to the PP2C family.</text>
</comment>
<evidence type="ECO:0000256" key="4">
    <source>
        <dbReference type="ARBA" id="ARBA00022723"/>
    </source>
</evidence>
<dbReference type="PANTHER" id="PTHR13832:SF803">
    <property type="entry name" value="PROTEIN PHOSPHATASE 1G"/>
    <property type="match status" value="1"/>
</dbReference>
<dbReference type="CDD" id="cd00143">
    <property type="entry name" value="PP2Cc"/>
    <property type="match status" value="1"/>
</dbReference>
<dbReference type="GO" id="GO:0004722">
    <property type="term" value="F:protein serine/threonine phosphatase activity"/>
    <property type="evidence" value="ECO:0007669"/>
    <property type="project" value="UniProtKB-EC"/>
</dbReference>
<dbReference type="Proteomes" id="UP000601435">
    <property type="component" value="Unassembled WGS sequence"/>
</dbReference>
<sequence length="708" mass="77463">MCIVQKGIGGKCQIRVANAGDSRILLGRRDGRIVDGGGTDQGLTTDHKPCHPAERQRIYRCGGTVEKAAGGVARVNGELAVSRGFGDAEFKKTGGPGPEDRPVTCNPEFARFDCDDSHFLLLVCDGISEGDFPNPDVIRHAAATLRGKDDPGKVAEAVCVKALESHSKDNLSCMCVLLKGSDNHRDLTVFRPGPIYRPHHKGFMEAYEAMAKKAGLTLAQAAEMRYEMLLEELSKPEVGGAKLEALKEEKMKLGSPAGSKGSPERAAWWRSWEQKLPDSQNSEEDGDGADPDAMLMRMLMSRFGGQDPSLLVGSMIGSPAATDAEDGKDGRQVRVPELRALQRAVEQHPALQWDDRLRTLAGQEGIVAKDDPSDGTSSVRFPPPIGLWTHIVHCYLVWASVLHLGPTLAAEGLLPDRKDGHLQHAEPALKLSFCCRDSAPFASQIEAGSAAMEESPNPISLDVAESLDMPTQLDPATPPSQALTETLREEDPYLMSPSASMKSSAKSPSEIADLSWSRHQTRKLFRPRWTTSHSDSRSRSSRTMSQQRVLSLYVMGLQYGNYRLHEGGQLLHTFSDGFWSPVLERLLQGIIEKFHREKKKHQSMLQWAAESGLVMPSTRRSSTAVMELPLESRHLPSGLPDPEEPRALRAEAKKKPATVLRRPSGTRGACSCVGNRQAGRALAALDSLESKRRYRCGRMAATTPHLLF</sequence>
<comment type="cofactor">
    <cofactor evidence="1">
        <name>Mn(2+)</name>
        <dbReference type="ChEBI" id="CHEBI:29035"/>
    </cofactor>
</comment>
<dbReference type="Gene3D" id="3.60.40.10">
    <property type="entry name" value="PPM-type phosphatase domain"/>
    <property type="match status" value="1"/>
</dbReference>
<dbReference type="OrthoDB" id="416093at2759"/>
<keyword evidence="5" id="KW-0378">Hydrolase</keyword>
<keyword evidence="13" id="KW-1185">Reference proteome</keyword>
<proteinExistence type="inferred from homology"/>
<evidence type="ECO:0000256" key="1">
    <source>
        <dbReference type="ARBA" id="ARBA00001936"/>
    </source>
</evidence>
<dbReference type="EC" id="3.1.3.16" evidence="3"/>
<evidence type="ECO:0000256" key="5">
    <source>
        <dbReference type="ARBA" id="ARBA00022801"/>
    </source>
</evidence>
<dbReference type="InterPro" id="IPR001932">
    <property type="entry name" value="PPM-type_phosphatase-like_dom"/>
</dbReference>
<dbReference type="PANTHER" id="PTHR13832">
    <property type="entry name" value="PROTEIN PHOSPHATASE 2C"/>
    <property type="match status" value="1"/>
</dbReference>
<name>A0A812JFG1_9DINO</name>
<keyword evidence="4" id="KW-0479">Metal-binding</keyword>
<dbReference type="AlphaFoldDB" id="A0A812JFG1"/>
<comment type="catalytic activity">
    <reaction evidence="9">
        <text>O-phospho-L-seryl-[protein] + H2O = L-seryl-[protein] + phosphate</text>
        <dbReference type="Rhea" id="RHEA:20629"/>
        <dbReference type="Rhea" id="RHEA-COMP:9863"/>
        <dbReference type="Rhea" id="RHEA-COMP:11604"/>
        <dbReference type="ChEBI" id="CHEBI:15377"/>
        <dbReference type="ChEBI" id="CHEBI:29999"/>
        <dbReference type="ChEBI" id="CHEBI:43474"/>
        <dbReference type="ChEBI" id="CHEBI:83421"/>
        <dbReference type="EC" id="3.1.3.16"/>
    </reaction>
</comment>
<feature type="domain" description="PPM-type phosphatase" evidence="11">
    <location>
        <begin position="1"/>
        <end position="178"/>
    </location>
</feature>
<dbReference type="InterPro" id="IPR036457">
    <property type="entry name" value="PPM-type-like_dom_sf"/>
</dbReference>
<keyword evidence="8" id="KW-0464">Manganese</keyword>
<dbReference type="InterPro" id="IPR015655">
    <property type="entry name" value="PP2C"/>
</dbReference>
<protein>
    <recommendedName>
        <fullName evidence="3">protein-serine/threonine phosphatase</fullName>
        <ecNumber evidence="3">3.1.3.16</ecNumber>
    </recommendedName>
</protein>
<dbReference type="GO" id="GO:0046872">
    <property type="term" value="F:metal ion binding"/>
    <property type="evidence" value="ECO:0007669"/>
    <property type="project" value="UniProtKB-KW"/>
</dbReference>
<dbReference type="Pfam" id="PF00481">
    <property type="entry name" value="PP2C"/>
    <property type="match status" value="1"/>
</dbReference>
<dbReference type="EMBL" id="CAJNJA010006250">
    <property type="protein sequence ID" value="CAE7207836.1"/>
    <property type="molecule type" value="Genomic_DNA"/>
</dbReference>
<reference evidence="12" key="1">
    <citation type="submission" date="2021-02" db="EMBL/GenBank/DDBJ databases">
        <authorList>
            <person name="Dougan E. K."/>
            <person name="Rhodes N."/>
            <person name="Thang M."/>
            <person name="Chan C."/>
        </authorList>
    </citation>
    <scope>NUCLEOTIDE SEQUENCE</scope>
</reference>
<comment type="catalytic activity">
    <reaction evidence="10">
        <text>O-phospho-L-threonyl-[protein] + H2O = L-threonyl-[protein] + phosphate</text>
        <dbReference type="Rhea" id="RHEA:47004"/>
        <dbReference type="Rhea" id="RHEA-COMP:11060"/>
        <dbReference type="Rhea" id="RHEA-COMP:11605"/>
        <dbReference type="ChEBI" id="CHEBI:15377"/>
        <dbReference type="ChEBI" id="CHEBI:30013"/>
        <dbReference type="ChEBI" id="CHEBI:43474"/>
        <dbReference type="ChEBI" id="CHEBI:61977"/>
        <dbReference type="EC" id="3.1.3.16"/>
    </reaction>
</comment>
<dbReference type="SMART" id="SM00332">
    <property type="entry name" value="PP2Cc"/>
    <property type="match status" value="1"/>
</dbReference>
<evidence type="ECO:0000256" key="3">
    <source>
        <dbReference type="ARBA" id="ARBA00013081"/>
    </source>
</evidence>
<evidence type="ECO:0000313" key="12">
    <source>
        <dbReference type="EMBL" id="CAE7207836.1"/>
    </source>
</evidence>
<evidence type="ECO:0000313" key="13">
    <source>
        <dbReference type="Proteomes" id="UP000601435"/>
    </source>
</evidence>
<gene>
    <name evidence="12" type="ORF">SNEC2469_LOCUS1901</name>
</gene>
<evidence type="ECO:0000256" key="2">
    <source>
        <dbReference type="ARBA" id="ARBA00006702"/>
    </source>
</evidence>
<comment type="caution">
    <text evidence="12">The sequence shown here is derived from an EMBL/GenBank/DDBJ whole genome shotgun (WGS) entry which is preliminary data.</text>
</comment>